<dbReference type="Gene3D" id="3.90.220.20">
    <property type="entry name" value="DNA methylase specificity domains"/>
    <property type="match status" value="2"/>
</dbReference>
<feature type="domain" description="Type I restriction modification DNA specificity" evidence="4">
    <location>
        <begin position="5"/>
        <end position="181"/>
    </location>
</feature>
<dbReference type="OrthoDB" id="398435at2"/>
<keyword evidence="3" id="KW-0238">DNA-binding</keyword>
<evidence type="ECO:0000313" key="6">
    <source>
        <dbReference type="Proteomes" id="UP000013165"/>
    </source>
</evidence>
<dbReference type="AlphaFoldDB" id="N6WWX5"/>
<name>N6WWX5_9GAMM</name>
<evidence type="ECO:0000256" key="3">
    <source>
        <dbReference type="ARBA" id="ARBA00023125"/>
    </source>
</evidence>
<keyword evidence="5" id="KW-0378">Hydrolase</keyword>
<dbReference type="EMBL" id="APLQ01000011">
    <property type="protein sequence ID" value="ENO16111.1"/>
    <property type="molecule type" value="Genomic_DNA"/>
</dbReference>
<accession>N6WWX5</accession>
<dbReference type="GO" id="GO:0009307">
    <property type="term" value="P:DNA restriction-modification system"/>
    <property type="evidence" value="ECO:0007669"/>
    <property type="project" value="UniProtKB-KW"/>
</dbReference>
<sequence length="430" mass="47289">MPDLDWSEQAIGDIFRINTAGILPNTFPKSLFYHHSLPAWDECGGPVVEPGAFIESNKTTLKVPCVLVSKLNPRKPRVSAVANIPEDQNHCASTEFVCLEPTKNSIHLSFWRHFFSHKQFANRLDRVAIGSTNSHKRYGPRELLSFRIDVPSLAEQAVITEVLDTLDTQIQKTETVIAKLEKIKEGLLHDLLTRGIDQNGELRPTPEQAPELYKESVLGLTPKEWDISTLGDSSISSVIGPFGSDLVASDYQSEGVPVVFVRDIAGAQYDRVSQVFVSPRKAQALSAHEVTADDLLLTKMGLPPCISAVYPKREPAGIITADIVRLRLKSDVAPEWAHHCVNSEAVKSQVRGITAGVTRPKVTLKDARSLRIAVPDIEEQARILSILQRSSSRLESESASLAKLRAQKSGLMDDLLTGRTRVASLLKGSV</sequence>
<dbReference type="InterPro" id="IPR052021">
    <property type="entry name" value="Type-I_RS_S_subunit"/>
</dbReference>
<keyword evidence="5" id="KW-0255">Endonuclease</keyword>
<evidence type="ECO:0000313" key="5">
    <source>
        <dbReference type="EMBL" id="ENO16111.1"/>
    </source>
</evidence>
<dbReference type="RefSeq" id="WP_004580397.1">
    <property type="nucleotide sequence ID" value="NZ_AP028878.1"/>
</dbReference>
<dbReference type="PANTHER" id="PTHR30408:SF12">
    <property type="entry name" value="TYPE I RESTRICTION ENZYME MJAVIII SPECIFICITY SUBUNIT"/>
    <property type="match status" value="1"/>
</dbReference>
<gene>
    <name evidence="5" type="ORF">J057_12181</name>
</gene>
<feature type="domain" description="Type I restriction modification DNA specificity" evidence="4">
    <location>
        <begin position="345"/>
        <end position="403"/>
    </location>
</feature>
<dbReference type="GO" id="GO:0003677">
    <property type="term" value="F:DNA binding"/>
    <property type="evidence" value="ECO:0007669"/>
    <property type="project" value="UniProtKB-KW"/>
</dbReference>
<dbReference type="REBASE" id="66392">
    <property type="entry name" value="S.MnaD158WORF12186P"/>
</dbReference>
<dbReference type="PATRIC" id="fig|626887.3.peg.2437"/>
<dbReference type="HOGENOM" id="CLU_021095_10_0_6"/>
<comment type="caution">
    <text evidence="5">The sequence shown here is derived from an EMBL/GenBank/DDBJ whole genome shotgun (WGS) entry which is preliminary data.</text>
</comment>
<protein>
    <submittedName>
        <fullName evidence="5">Restriction endonuclease subunit S</fullName>
    </submittedName>
</protein>
<dbReference type="Proteomes" id="UP000013165">
    <property type="component" value="Unassembled WGS sequence"/>
</dbReference>
<dbReference type="SUPFAM" id="SSF116734">
    <property type="entry name" value="DNA methylase specificity domain"/>
    <property type="match status" value="2"/>
</dbReference>
<reference evidence="5 6" key="1">
    <citation type="journal article" date="2013" name="Genome Announc.">
        <title>Genome Sequence of the Polycyclic Aromatic Hydrocarbon-Degrading Bacterium Strain Marinobacter nanhaiticus D15-8WT.</title>
        <authorList>
            <person name="Cui Z."/>
            <person name="Gao W."/>
            <person name="Li Q."/>
            <person name="Xu G."/>
            <person name="Zheng L."/>
        </authorList>
    </citation>
    <scope>NUCLEOTIDE SEQUENCE [LARGE SCALE GENOMIC DNA]</scope>
    <source>
        <strain evidence="5 6">D15-8W</strain>
    </source>
</reference>
<keyword evidence="6" id="KW-1185">Reference proteome</keyword>
<keyword evidence="5" id="KW-0540">Nuclease</keyword>
<evidence type="ECO:0000256" key="2">
    <source>
        <dbReference type="ARBA" id="ARBA00022747"/>
    </source>
</evidence>
<evidence type="ECO:0000259" key="4">
    <source>
        <dbReference type="Pfam" id="PF01420"/>
    </source>
</evidence>
<comment type="similarity">
    <text evidence="1">Belongs to the type-I restriction system S methylase family.</text>
</comment>
<organism evidence="5 6">
    <name type="scientific">Marinobacter nanhaiticus D15-8W</name>
    <dbReference type="NCBI Taxonomy" id="626887"/>
    <lineage>
        <taxon>Bacteria</taxon>
        <taxon>Pseudomonadati</taxon>
        <taxon>Pseudomonadota</taxon>
        <taxon>Gammaproteobacteria</taxon>
        <taxon>Pseudomonadales</taxon>
        <taxon>Marinobacteraceae</taxon>
        <taxon>Marinobacter</taxon>
    </lineage>
</organism>
<dbReference type="STRING" id="626887.J057_12181"/>
<keyword evidence="2" id="KW-0680">Restriction system</keyword>
<dbReference type="InterPro" id="IPR000055">
    <property type="entry name" value="Restrct_endonuc_typeI_TRD"/>
</dbReference>
<dbReference type="PANTHER" id="PTHR30408">
    <property type="entry name" value="TYPE-1 RESTRICTION ENZYME ECOKI SPECIFICITY PROTEIN"/>
    <property type="match status" value="1"/>
</dbReference>
<dbReference type="eggNOG" id="COG0732">
    <property type="taxonomic scope" value="Bacteria"/>
</dbReference>
<dbReference type="GO" id="GO:0004519">
    <property type="term" value="F:endonuclease activity"/>
    <property type="evidence" value="ECO:0007669"/>
    <property type="project" value="UniProtKB-KW"/>
</dbReference>
<proteinExistence type="inferred from homology"/>
<dbReference type="InterPro" id="IPR044946">
    <property type="entry name" value="Restrct_endonuc_typeI_TRD_sf"/>
</dbReference>
<evidence type="ECO:0000256" key="1">
    <source>
        <dbReference type="ARBA" id="ARBA00010923"/>
    </source>
</evidence>
<dbReference type="Pfam" id="PF01420">
    <property type="entry name" value="Methylase_S"/>
    <property type="match status" value="2"/>
</dbReference>